<dbReference type="Proteomes" id="UP000031488">
    <property type="component" value="Unassembled WGS sequence"/>
</dbReference>
<dbReference type="Pfam" id="PF13794">
    <property type="entry name" value="MiaE_2"/>
    <property type="match status" value="1"/>
</dbReference>
<sequence>MPDSVPLAGNDAATLALLAFGELTGFERMATNATTAADLDDKVILARLASQSFANFEQLSQHIDQMGQDVIELCQHFEPTFSTLAERTRPRDWYESLMKGFVFDGIMNDFYRTAVDELAEPGYSLAIAILDDTRASEYARNRLTSEVAVDTQLASRLALWGRKLVAETLGRARSLLTDPFLGLDEDLVVELIPAVTSNHSKRMSALGLVA</sequence>
<dbReference type="KEGG" id="bly:A2T55_07970"/>
<dbReference type="EMBL" id="JTJZ01000020">
    <property type="protein sequence ID" value="KHS51825.1"/>
    <property type="molecule type" value="Genomic_DNA"/>
</dbReference>
<dbReference type="EMBL" id="CP014869">
    <property type="protein sequence ID" value="AMT93723.1"/>
    <property type="molecule type" value="Genomic_DNA"/>
</dbReference>
<reference evidence="5" key="2">
    <citation type="submission" date="2016-03" db="EMBL/GenBank/DDBJ databases">
        <authorList>
            <person name="Ploux O."/>
        </authorList>
    </citation>
    <scope>NUCLEOTIDE SEQUENCE [LARGE SCALE GENOMIC DNA]</scope>
    <source>
        <strain evidence="5">BS258</strain>
    </source>
</reference>
<dbReference type="InterPro" id="IPR012347">
    <property type="entry name" value="Ferritin-like"/>
</dbReference>
<protein>
    <recommendedName>
        <fullName evidence="1">Ferritin-like domain-containing protein</fullName>
    </recommendedName>
</protein>
<feature type="domain" description="Ferritin-like" evidence="1">
    <location>
        <begin position="14"/>
        <end position="175"/>
    </location>
</feature>
<evidence type="ECO:0000259" key="1">
    <source>
        <dbReference type="Pfam" id="PF13794"/>
    </source>
</evidence>
<dbReference type="RefSeq" id="WP_039210607.1">
    <property type="nucleotide sequence ID" value="NZ_CP014869.1"/>
</dbReference>
<organism evidence="3 4">
    <name type="scientific">Brevibacterium linens</name>
    <dbReference type="NCBI Taxonomy" id="1703"/>
    <lineage>
        <taxon>Bacteria</taxon>
        <taxon>Bacillati</taxon>
        <taxon>Actinomycetota</taxon>
        <taxon>Actinomycetes</taxon>
        <taxon>Micrococcales</taxon>
        <taxon>Brevibacteriaceae</taxon>
        <taxon>Brevibacterium</taxon>
    </lineage>
</organism>
<evidence type="ECO:0000313" key="5">
    <source>
        <dbReference type="Proteomes" id="UP000075950"/>
    </source>
</evidence>
<dbReference type="OrthoDB" id="3728083at2"/>
<proteinExistence type="predicted"/>
<accession>A0A142NLR3</accession>
<name>A0A0B8ZZA5_BRELN</name>
<evidence type="ECO:0000313" key="2">
    <source>
        <dbReference type="EMBL" id="AMT93723.1"/>
    </source>
</evidence>
<dbReference type="Proteomes" id="UP000075950">
    <property type="component" value="Chromosome"/>
</dbReference>
<evidence type="ECO:0000313" key="4">
    <source>
        <dbReference type="Proteomes" id="UP000031488"/>
    </source>
</evidence>
<keyword evidence="4" id="KW-1185">Reference proteome</keyword>
<reference evidence="3 4" key="1">
    <citation type="submission" date="2014-11" db="EMBL/GenBank/DDBJ databases">
        <title>Draft Genome Sequence of Brevibacterium linens AE038-8.</title>
        <authorList>
            <person name="Maizel D."/>
            <person name="Utturkar S.M."/>
            <person name="Brown S.D."/>
            <person name="Ferrero M."/>
            <person name="Rosen B.P."/>
        </authorList>
    </citation>
    <scope>NUCLEOTIDE SEQUENCE [LARGE SCALE GENOMIC DNA]</scope>
    <source>
        <strain evidence="3 4">AE038-8</strain>
    </source>
</reference>
<evidence type="ECO:0000313" key="3">
    <source>
        <dbReference type="EMBL" id="KHS51825.1"/>
    </source>
</evidence>
<dbReference type="STRING" id="1703.BLSMQ_1692"/>
<dbReference type="AlphaFoldDB" id="A0A0B8ZZA5"/>
<accession>A0A0B8ZZA5</accession>
<dbReference type="Gene3D" id="1.20.1260.10">
    <property type="match status" value="1"/>
</dbReference>
<dbReference type="InterPro" id="IPR059125">
    <property type="entry name" value="Ferritin_actino"/>
</dbReference>
<dbReference type="PATRIC" id="fig|1703.6.peg.2273"/>
<gene>
    <name evidence="2" type="ORF">A2T55_07970</name>
    <name evidence="3" type="ORF">AE0388_2375</name>
</gene>
<reference evidence="2" key="3">
    <citation type="submission" date="2016-03" db="EMBL/GenBank/DDBJ databases">
        <authorList>
            <person name="Zhu Y."/>
            <person name="Sun C."/>
        </authorList>
    </citation>
    <scope>NUCLEOTIDE SEQUENCE</scope>
    <source>
        <strain evidence="2">BS258</strain>
    </source>
</reference>